<proteinExistence type="predicted"/>
<evidence type="ECO:0000313" key="2">
    <source>
        <dbReference type="Proteomes" id="UP000541444"/>
    </source>
</evidence>
<feature type="non-terminal residue" evidence="1">
    <location>
        <position position="1"/>
    </location>
</feature>
<reference evidence="1 2" key="1">
    <citation type="journal article" date="2020" name="IScience">
        <title>Genome Sequencing of the Endangered Kingdonia uniflora (Circaeasteraceae, Ranunculales) Reveals Potential Mechanisms of Evolutionary Specialization.</title>
        <authorList>
            <person name="Sun Y."/>
            <person name="Deng T."/>
            <person name="Zhang A."/>
            <person name="Moore M.J."/>
            <person name="Landis J.B."/>
            <person name="Lin N."/>
            <person name="Zhang H."/>
            <person name="Zhang X."/>
            <person name="Huang J."/>
            <person name="Zhang X."/>
            <person name="Sun H."/>
            <person name="Wang H."/>
        </authorList>
    </citation>
    <scope>NUCLEOTIDE SEQUENCE [LARGE SCALE GENOMIC DNA]</scope>
    <source>
        <strain evidence="1">TB1705</strain>
        <tissue evidence="1">Leaf</tissue>
    </source>
</reference>
<keyword evidence="2" id="KW-1185">Reference proteome</keyword>
<dbReference type="AlphaFoldDB" id="A0A7J7M0C5"/>
<organism evidence="1 2">
    <name type="scientific">Kingdonia uniflora</name>
    <dbReference type="NCBI Taxonomy" id="39325"/>
    <lineage>
        <taxon>Eukaryota</taxon>
        <taxon>Viridiplantae</taxon>
        <taxon>Streptophyta</taxon>
        <taxon>Embryophyta</taxon>
        <taxon>Tracheophyta</taxon>
        <taxon>Spermatophyta</taxon>
        <taxon>Magnoliopsida</taxon>
        <taxon>Ranunculales</taxon>
        <taxon>Circaeasteraceae</taxon>
        <taxon>Kingdonia</taxon>
    </lineage>
</organism>
<dbReference type="EMBL" id="JACGCM010001848">
    <property type="protein sequence ID" value="KAF6148323.1"/>
    <property type="molecule type" value="Genomic_DNA"/>
</dbReference>
<sequence>EFRFELQPEQVKDLVDFKLKFAAYTEDIYDFSKEFSIGDLYRDRIALKNCIRAYAVVNKFNLEHVMSNEYKIMTQRPSKVGHTSWRCLGLISTVMTLDSSSSLIGTAELLMLYPRYGVAYIDRVESWNNAILKVRNLLIHVFIEELRRICSEMSYTYREEVEMSQARLTPWATDHYESRKFVEDLLTCMTETSRYSKIVFPSEVTDKGMADTATAPGKMLDLLLEGVETVLSV</sequence>
<gene>
    <name evidence="1" type="ORF">GIB67_025542</name>
</gene>
<protein>
    <submittedName>
        <fullName evidence="1">Uncharacterized protein</fullName>
    </submittedName>
</protein>
<accession>A0A7J7M0C5</accession>
<evidence type="ECO:0000313" key="1">
    <source>
        <dbReference type="EMBL" id="KAF6148323.1"/>
    </source>
</evidence>
<dbReference type="Proteomes" id="UP000541444">
    <property type="component" value="Unassembled WGS sequence"/>
</dbReference>
<comment type="caution">
    <text evidence="1">The sequence shown here is derived from an EMBL/GenBank/DDBJ whole genome shotgun (WGS) entry which is preliminary data.</text>
</comment>
<name>A0A7J7M0C5_9MAGN</name>